<reference evidence="1 2" key="1">
    <citation type="submission" date="2021-03" db="EMBL/GenBank/DDBJ databases">
        <title>Genomic Encyclopedia of Type Strains, Phase IV (KMG-IV): sequencing the most valuable type-strain genomes for metagenomic binning, comparative biology and taxonomic classification.</title>
        <authorList>
            <person name="Goeker M."/>
        </authorList>
    </citation>
    <scope>NUCLEOTIDE SEQUENCE [LARGE SCALE GENOMIC DNA]</scope>
    <source>
        <strain evidence="1 2">DSM 14349</strain>
    </source>
</reference>
<dbReference type="Proteomes" id="UP001519272">
    <property type="component" value="Unassembled WGS sequence"/>
</dbReference>
<accession>A0ABS4FUE3</accession>
<dbReference type="RefSeq" id="WP_210089804.1">
    <property type="nucleotide sequence ID" value="NZ_JAGGKG010000013.1"/>
</dbReference>
<evidence type="ECO:0008006" key="3">
    <source>
        <dbReference type="Google" id="ProtNLM"/>
    </source>
</evidence>
<protein>
    <recommendedName>
        <fullName evidence="3">HTH araC/xylS-type domain-containing protein</fullName>
    </recommendedName>
</protein>
<comment type="caution">
    <text evidence="1">The sequence shown here is derived from an EMBL/GenBank/DDBJ whole genome shotgun (WGS) entry which is preliminary data.</text>
</comment>
<gene>
    <name evidence="1" type="ORF">J2Z32_002850</name>
</gene>
<proteinExistence type="predicted"/>
<evidence type="ECO:0000313" key="2">
    <source>
        <dbReference type="Proteomes" id="UP001519272"/>
    </source>
</evidence>
<keyword evidence="2" id="KW-1185">Reference proteome</keyword>
<evidence type="ECO:0000313" key="1">
    <source>
        <dbReference type="EMBL" id="MBP1906201.1"/>
    </source>
</evidence>
<name>A0ABS4FUE3_9BACL</name>
<organism evidence="1 2">
    <name type="scientific">Paenibacillus turicensis</name>
    <dbReference type="NCBI Taxonomy" id="160487"/>
    <lineage>
        <taxon>Bacteria</taxon>
        <taxon>Bacillati</taxon>
        <taxon>Bacillota</taxon>
        <taxon>Bacilli</taxon>
        <taxon>Bacillales</taxon>
        <taxon>Paenibacillaceae</taxon>
        <taxon>Paenibacillus</taxon>
    </lineage>
</organism>
<sequence>MSKFKNLIIVKKQADEVEESNMLWKNSICNDLVLSQNFAVIKNKKICCYFSVSEIESYINVSLIINQILFNGNLIKFICKYIFEQWPASHKIVLYLLRNDWYGCYLAKVAGFTQEVVFREHYRVNNKKVDCIVFTTFNNEVLS</sequence>
<dbReference type="EMBL" id="JAGGKG010000013">
    <property type="protein sequence ID" value="MBP1906201.1"/>
    <property type="molecule type" value="Genomic_DNA"/>
</dbReference>